<sequence>MQEFKVNDYITLKLENKKTNIYVKGEFFEQCTSLLVNIPAEGIDSYNEFESIDEIIKKLGRTGNRQLGVEYKLTPETEFFGHCSNLQAWVEYNYDTRILDSELAFPLLKELAKLGDYIARKVFKEEISKRLASGFPSVITYLIEEGYDSYLSREEYLFSLLKIRDAEVLLDLERIIGCQFQVKNNLDDFREIDECDRIEIKFNNIIGITLSCEELTNDIIKPIKKLRYLRKLYLYAGRLKMFEELLPSIKKLDDLRIFCDEINKVPKTIGILTNLKILVISGKIAQSIPPSIRHLKSLKVLSLRDNRLITLPKSIGSLDSLERLDLVHNPLNILVETIKNLHSLKELVLDKKQAGEERNTKIIDFLKKKGVKITII</sequence>
<dbReference type="EMBL" id="LAZR01005809">
    <property type="protein sequence ID" value="KKM96975.1"/>
    <property type="molecule type" value="Genomic_DNA"/>
</dbReference>
<evidence type="ECO:0000256" key="2">
    <source>
        <dbReference type="ARBA" id="ARBA00022737"/>
    </source>
</evidence>
<dbReference type="PANTHER" id="PTHR48051">
    <property type="match status" value="1"/>
</dbReference>
<feature type="domain" description="Disease resistance R13L4/SHOC-2-like LRR" evidence="3">
    <location>
        <begin position="218"/>
        <end position="368"/>
    </location>
</feature>
<evidence type="ECO:0000259" key="3">
    <source>
        <dbReference type="Pfam" id="PF23598"/>
    </source>
</evidence>
<reference evidence="4" key="1">
    <citation type="journal article" date="2015" name="Nature">
        <title>Complex archaea that bridge the gap between prokaryotes and eukaryotes.</title>
        <authorList>
            <person name="Spang A."/>
            <person name="Saw J.H."/>
            <person name="Jorgensen S.L."/>
            <person name="Zaremba-Niedzwiedzka K."/>
            <person name="Martijn J."/>
            <person name="Lind A.E."/>
            <person name="van Eijk R."/>
            <person name="Schleper C."/>
            <person name="Guy L."/>
            <person name="Ettema T.J."/>
        </authorList>
    </citation>
    <scope>NUCLEOTIDE SEQUENCE</scope>
</reference>
<keyword evidence="1" id="KW-0433">Leucine-rich repeat</keyword>
<organism evidence="4">
    <name type="scientific">marine sediment metagenome</name>
    <dbReference type="NCBI Taxonomy" id="412755"/>
    <lineage>
        <taxon>unclassified sequences</taxon>
        <taxon>metagenomes</taxon>
        <taxon>ecological metagenomes</taxon>
    </lineage>
</organism>
<dbReference type="AlphaFoldDB" id="A0A0F9P7F7"/>
<dbReference type="Gene3D" id="3.80.10.10">
    <property type="entry name" value="Ribonuclease Inhibitor"/>
    <property type="match status" value="1"/>
</dbReference>
<evidence type="ECO:0000313" key="4">
    <source>
        <dbReference type="EMBL" id="KKM96975.1"/>
    </source>
</evidence>
<dbReference type="GO" id="GO:0005737">
    <property type="term" value="C:cytoplasm"/>
    <property type="evidence" value="ECO:0007669"/>
    <property type="project" value="TreeGrafter"/>
</dbReference>
<keyword evidence="2" id="KW-0677">Repeat</keyword>
<protein>
    <recommendedName>
        <fullName evidence="3">Disease resistance R13L4/SHOC-2-like LRR domain-containing protein</fullName>
    </recommendedName>
</protein>
<gene>
    <name evidence="4" type="ORF">LCGC14_1172720</name>
</gene>
<evidence type="ECO:0000256" key="1">
    <source>
        <dbReference type="ARBA" id="ARBA00022614"/>
    </source>
</evidence>
<name>A0A0F9P7F7_9ZZZZ</name>
<dbReference type="Pfam" id="PF23598">
    <property type="entry name" value="LRR_14"/>
    <property type="match status" value="1"/>
</dbReference>
<accession>A0A0F9P7F7</accession>
<dbReference type="InterPro" id="IPR032675">
    <property type="entry name" value="LRR_dom_sf"/>
</dbReference>
<dbReference type="InterPro" id="IPR055414">
    <property type="entry name" value="LRR_R13L4/SHOC2-like"/>
</dbReference>
<dbReference type="PANTHER" id="PTHR48051:SF54">
    <property type="entry name" value="LEUCINE-RICH REPEAT-CONTAINING PROTEIN"/>
    <property type="match status" value="1"/>
</dbReference>
<dbReference type="InterPro" id="IPR050216">
    <property type="entry name" value="LRR_domain-containing"/>
</dbReference>
<comment type="caution">
    <text evidence="4">The sequence shown here is derived from an EMBL/GenBank/DDBJ whole genome shotgun (WGS) entry which is preliminary data.</text>
</comment>
<proteinExistence type="predicted"/>
<dbReference type="SUPFAM" id="SSF52058">
    <property type="entry name" value="L domain-like"/>
    <property type="match status" value="1"/>
</dbReference>